<evidence type="ECO:0000313" key="1">
    <source>
        <dbReference type="EMBL" id="CAB4682778.1"/>
    </source>
</evidence>
<gene>
    <name evidence="1" type="ORF">UFOPK2310_01337</name>
</gene>
<dbReference type="AlphaFoldDB" id="A0A6J6NCJ8"/>
<protein>
    <submittedName>
        <fullName evidence="1">Unannotated protein</fullName>
    </submittedName>
</protein>
<name>A0A6J6NCJ8_9ZZZZ</name>
<organism evidence="1">
    <name type="scientific">freshwater metagenome</name>
    <dbReference type="NCBI Taxonomy" id="449393"/>
    <lineage>
        <taxon>unclassified sequences</taxon>
        <taxon>metagenomes</taxon>
        <taxon>ecological metagenomes</taxon>
    </lineage>
</organism>
<proteinExistence type="predicted"/>
<dbReference type="EMBL" id="CAEZWW010000192">
    <property type="protein sequence ID" value="CAB4682778.1"/>
    <property type="molecule type" value="Genomic_DNA"/>
</dbReference>
<accession>A0A6J6NCJ8</accession>
<reference evidence="1" key="1">
    <citation type="submission" date="2020-05" db="EMBL/GenBank/DDBJ databases">
        <authorList>
            <person name="Chiriac C."/>
            <person name="Salcher M."/>
            <person name="Ghai R."/>
            <person name="Kavagutti S V."/>
        </authorList>
    </citation>
    <scope>NUCLEOTIDE SEQUENCE</scope>
</reference>
<sequence>MAPQPGTSQIPQEMGADATRDIRLVMADFLENWNGPIKRATI</sequence>